<organism evidence="1 2">
    <name type="scientific">Deinococcus hohokamensis</name>
    <dbReference type="NCBI Taxonomy" id="309883"/>
    <lineage>
        <taxon>Bacteria</taxon>
        <taxon>Thermotogati</taxon>
        <taxon>Deinococcota</taxon>
        <taxon>Deinococci</taxon>
        <taxon>Deinococcales</taxon>
        <taxon>Deinococcaceae</taxon>
        <taxon>Deinococcus</taxon>
    </lineage>
</organism>
<dbReference type="Proteomes" id="UP001595952">
    <property type="component" value="Unassembled WGS sequence"/>
</dbReference>
<name>A0ABV9IAF8_9DEIO</name>
<reference evidence="2" key="1">
    <citation type="journal article" date="2019" name="Int. J. Syst. Evol. Microbiol.">
        <title>The Global Catalogue of Microorganisms (GCM) 10K type strain sequencing project: providing services to taxonomists for standard genome sequencing and annotation.</title>
        <authorList>
            <consortium name="The Broad Institute Genomics Platform"/>
            <consortium name="The Broad Institute Genome Sequencing Center for Infectious Disease"/>
            <person name="Wu L."/>
            <person name="Ma J."/>
        </authorList>
    </citation>
    <scope>NUCLEOTIDE SEQUENCE [LARGE SCALE GENOMIC DNA]</scope>
    <source>
        <strain evidence="2">CCUG 55995</strain>
    </source>
</reference>
<evidence type="ECO:0000313" key="1">
    <source>
        <dbReference type="EMBL" id="MFC4639189.1"/>
    </source>
</evidence>
<gene>
    <name evidence="1" type="ORF">ACFO0D_12675</name>
</gene>
<accession>A0ABV9IAF8</accession>
<keyword evidence="2" id="KW-1185">Reference proteome</keyword>
<protein>
    <recommendedName>
        <fullName evidence="3">DUF4089 domain-containing protein</fullName>
    </recommendedName>
</protein>
<proteinExistence type="predicted"/>
<dbReference type="EMBL" id="JBHSEI010000009">
    <property type="protein sequence ID" value="MFC4639189.1"/>
    <property type="molecule type" value="Genomic_DNA"/>
</dbReference>
<comment type="caution">
    <text evidence="1">The sequence shown here is derived from an EMBL/GenBank/DDBJ whole genome shotgun (WGS) entry which is preliminary data.</text>
</comment>
<evidence type="ECO:0008006" key="3">
    <source>
        <dbReference type="Google" id="ProtNLM"/>
    </source>
</evidence>
<dbReference type="RefSeq" id="WP_380062191.1">
    <property type="nucleotide sequence ID" value="NZ_JBHSEI010000009.1"/>
</dbReference>
<sequence length="64" mass="6980">MDDLPLELARQARALRLSARNLDEADPQALYAFAREVLLALAARGLVAGEETVDCYAAPRFPGH</sequence>
<evidence type="ECO:0000313" key="2">
    <source>
        <dbReference type="Proteomes" id="UP001595952"/>
    </source>
</evidence>